<dbReference type="PANTHER" id="PTHR23514:SF3">
    <property type="entry name" value="BYPASS OF STOP CODON PROTEIN 6"/>
    <property type="match status" value="1"/>
</dbReference>
<sequence length="380" mass="40071">MATQALRPDICARGTMFFSGACVASGGVLLTILQDRYGFDYELGGTLLAALSVGNLVSAFLTGMLPAYLGDRRTVLLLSAGYMLSFCLMAVSGNPLWLFAAFFLAGIGKGSTLNASNVLAGKAVDRTRSLNLIHAAYAVGALLSPLFIAALSRISWNASMFGFAVCGLLLWLLFSQAGLSTTRRTSGQADSDWSFLRSTRFWILTALIFFQNCTEISVTGWMVTYFKDTGILPPFWSQGTITVIWLATLIGRLAVAFVLPIRSHPRALALMSVCCLITYVGLMNAHHSVAALAFLALFGLSIAGINPTAVACVGSAMSARAMGILLPTAGIGAIVMPYITGAVGARLGISAGMMAITAAVAGMLVSSLLLVRLEHAKKDQ</sequence>
<feature type="transmembrane region" description="Helical" evidence="7">
    <location>
        <begin position="75"/>
        <end position="91"/>
    </location>
</feature>
<organism evidence="9 10">
    <name type="scientific">Butyricicoccus porcorum</name>
    <dbReference type="NCBI Taxonomy" id="1945634"/>
    <lineage>
        <taxon>Bacteria</taxon>
        <taxon>Bacillati</taxon>
        <taxon>Bacillota</taxon>
        <taxon>Clostridia</taxon>
        <taxon>Eubacteriales</taxon>
        <taxon>Butyricicoccaceae</taxon>
        <taxon>Butyricicoccus</taxon>
    </lineage>
</organism>
<dbReference type="InterPro" id="IPR036259">
    <property type="entry name" value="MFS_trans_sf"/>
</dbReference>
<evidence type="ECO:0000256" key="1">
    <source>
        <dbReference type="ARBA" id="ARBA00004651"/>
    </source>
</evidence>
<dbReference type="Gene3D" id="1.20.1250.20">
    <property type="entry name" value="MFS general substrate transporter like domains"/>
    <property type="match status" value="2"/>
</dbReference>
<feature type="transmembrane region" description="Helical" evidence="7">
    <location>
        <begin position="45"/>
        <end position="68"/>
    </location>
</feature>
<evidence type="ECO:0000256" key="6">
    <source>
        <dbReference type="ARBA" id="ARBA00023136"/>
    </source>
</evidence>
<feature type="domain" description="Major facilitator superfamily (MFS) profile" evidence="8">
    <location>
        <begin position="1"/>
        <end position="374"/>
    </location>
</feature>
<keyword evidence="5 7" id="KW-1133">Transmembrane helix</keyword>
<feature type="transmembrane region" description="Helical" evidence="7">
    <location>
        <begin position="291"/>
        <end position="314"/>
    </location>
</feature>
<dbReference type="InterPro" id="IPR020846">
    <property type="entry name" value="MFS_dom"/>
</dbReference>
<comment type="similarity">
    <text evidence="2">Belongs to the major facilitator superfamily.</text>
</comment>
<protein>
    <recommendedName>
        <fullName evidence="8">Major facilitator superfamily (MFS) profile domain-containing protein</fullName>
    </recommendedName>
</protein>
<keyword evidence="6 7" id="KW-0472">Membrane</keyword>
<dbReference type="PROSITE" id="PS50850">
    <property type="entry name" value="MFS"/>
    <property type="match status" value="1"/>
</dbReference>
<dbReference type="GO" id="GO:0022857">
    <property type="term" value="F:transmembrane transporter activity"/>
    <property type="evidence" value="ECO:0007669"/>
    <property type="project" value="InterPro"/>
</dbReference>
<comment type="caution">
    <text evidence="9">The sequence shown here is derived from an EMBL/GenBank/DDBJ whole genome shotgun (WGS) entry which is preliminary data.</text>
</comment>
<comment type="subcellular location">
    <subcellularLocation>
        <location evidence="1">Cell membrane</location>
        <topology evidence="1">Multi-pass membrane protein</topology>
    </subcellularLocation>
</comment>
<feature type="transmembrane region" description="Helical" evidence="7">
    <location>
        <begin position="201"/>
        <end position="223"/>
    </location>
</feature>
<feature type="transmembrane region" description="Helical" evidence="7">
    <location>
        <begin position="132"/>
        <end position="154"/>
    </location>
</feature>
<name>A0A252F375_9FIRM</name>
<feature type="transmembrane region" description="Helical" evidence="7">
    <location>
        <begin position="351"/>
        <end position="371"/>
    </location>
</feature>
<dbReference type="AlphaFoldDB" id="A0A252F375"/>
<dbReference type="GO" id="GO:0005886">
    <property type="term" value="C:plasma membrane"/>
    <property type="evidence" value="ECO:0007669"/>
    <property type="project" value="UniProtKB-SubCell"/>
</dbReference>
<evidence type="ECO:0000256" key="3">
    <source>
        <dbReference type="ARBA" id="ARBA00022448"/>
    </source>
</evidence>
<proteinExistence type="inferred from homology"/>
<feature type="transmembrane region" description="Helical" evidence="7">
    <location>
        <begin position="12"/>
        <end position="33"/>
    </location>
</feature>
<dbReference type="PANTHER" id="PTHR23514">
    <property type="entry name" value="BYPASS OF STOP CODON PROTEIN 6"/>
    <property type="match status" value="1"/>
</dbReference>
<evidence type="ECO:0000259" key="8">
    <source>
        <dbReference type="PROSITE" id="PS50850"/>
    </source>
</evidence>
<feature type="transmembrane region" description="Helical" evidence="7">
    <location>
        <begin position="235"/>
        <end position="255"/>
    </location>
</feature>
<evidence type="ECO:0000313" key="10">
    <source>
        <dbReference type="Proteomes" id="UP000194903"/>
    </source>
</evidence>
<feature type="transmembrane region" description="Helical" evidence="7">
    <location>
        <begin position="321"/>
        <end position="339"/>
    </location>
</feature>
<dbReference type="EMBL" id="NHOC01000007">
    <property type="protein sequence ID" value="OUM20237.1"/>
    <property type="molecule type" value="Genomic_DNA"/>
</dbReference>
<dbReference type="OrthoDB" id="1674556at2"/>
<dbReference type="Proteomes" id="UP000194903">
    <property type="component" value="Unassembled WGS sequence"/>
</dbReference>
<dbReference type="Pfam" id="PF07690">
    <property type="entry name" value="MFS_1"/>
    <property type="match status" value="1"/>
</dbReference>
<accession>A0A252F375</accession>
<feature type="transmembrane region" description="Helical" evidence="7">
    <location>
        <begin position="97"/>
        <end position="120"/>
    </location>
</feature>
<dbReference type="InterPro" id="IPR051788">
    <property type="entry name" value="MFS_Transporter"/>
</dbReference>
<evidence type="ECO:0000313" key="9">
    <source>
        <dbReference type="EMBL" id="OUM20237.1"/>
    </source>
</evidence>
<evidence type="ECO:0000256" key="5">
    <source>
        <dbReference type="ARBA" id="ARBA00022989"/>
    </source>
</evidence>
<evidence type="ECO:0000256" key="7">
    <source>
        <dbReference type="SAM" id="Phobius"/>
    </source>
</evidence>
<keyword evidence="10" id="KW-1185">Reference proteome</keyword>
<reference evidence="9 10" key="1">
    <citation type="submission" date="2017-05" db="EMBL/GenBank/DDBJ databases">
        <title>Butyricicoccus porcorum sp. nov. a butyrate-producing bacterium from the swine intestinal tract.</title>
        <authorList>
            <person name="Trachsel J."/>
            <person name="Humphrey S."/>
            <person name="Allen H.K."/>
        </authorList>
    </citation>
    <scope>NUCLEOTIDE SEQUENCE [LARGE SCALE GENOMIC DNA]</scope>
    <source>
        <strain evidence="9">BB10</strain>
    </source>
</reference>
<dbReference type="SUPFAM" id="SSF103473">
    <property type="entry name" value="MFS general substrate transporter"/>
    <property type="match status" value="1"/>
</dbReference>
<dbReference type="InterPro" id="IPR011701">
    <property type="entry name" value="MFS"/>
</dbReference>
<feature type="transmembrane region" description="Helical" evidence="7">
    <location>
        <begin position="160"/>
        <end position="180"/>
    </location>
</feature>
<dbReference type="RefSeq" id="WP_087020419.1">
    <property type="nucleotide sequence ID" value="NZ_NHOC01000007.1"/>
</dbReference>
<evidence type="ECO:0000256" key="2">
    <source>
        <dbReference type="ARBA" id="ARBA00008335"/>
    </source>
</evidence>
<feature type="transmembrane region" description="Helical" evidence="7">
    <location>
        <begin position="267"/>
        <end position="285"/>
    </location>
</feature>
<keyword evidence="3" id="KW-0813">Transport</keyword>
<gene>
    <name evidence="9" type="ORF">CBW42_09325</name>
</gene>
<evidence type="ECO:0000256" key="4">
    <source>
        <dbReference type="ARBA" id="ARBA00022692"/>
    </source>
</evidence>
<keyword evidence="4 7" id="KW-0812">Transmembrane</keyword>